<dbReference type="Gene3D" id="3.40.50.300">
    <property type="entry name" value="P-loop containing nucleotide triphosphate hydrolases"/>
    <property type="match status" value="1"/>
</dbReference>
<keyword evidence="1" id="KW-0547">Nucleotide-binding</keyword>
<dbReference type="SMART" id="SM00490">
    <property type="entry name" value="HELICc"/>
    <property type="match status" value="1"/>
</dbReference>
<evidence type="ECO:0000256" key="4">
    <source>
        <dbReference type="ARBA" id="ARBA00022840"/>
    </source>
</evidence>
<dbReference type="AlphaFoldDB" id="A0A0C9U0U8"/>
<dbReference type="CDD" id="cd18795">
    <property type="entry name" value="SF2_C_Ski2"/>
    <property type="match status" value="1"/>
</dbReference>
<keyword evidence="3" id="KW-0347">Helicase</keyword>
<evidence type="ECO:0000313" key="6">
    <source>
        <dbReference type="EMBL" id="KIJ27619.1"/>
    </source>
</evidence>
<dbReference type="GO" id="GO:0005524">
    <property type="term" value="F:ATP binding"/>
    <property type="evidence" value="ECO:0007669"/>
    <property type="project" value="UniProtKB-KW"/>
</dbReference>
<dbReference type="Pfam" id="PF23445">
    <property type="entry name" value="WHD_SNRNP200"/>
    <property type="match status" value="1"/>
</dbReference>
<dbReference type="SUPFAM" id="SSF52540">
    <property type="entry name" value="P-loop containing nucleoside triphosphate hydrolases"/>
    <property type="match status" value="1"/>
</dbReference>
<evidence type="ECO:0000256" key="3">
    <source>
        <dbReference type="ARBA" id="ARBA00022806"/>
    </source>
</evidence>
<organism evidence="6 7">
    <name type="scientific">Sphaerobolus stellatus (strain SS14)</name>
    <dbReference type="NCBI Taxonomy" id="990650"/>
    <lineage>
        <taxon>Eukaryota</taxon>
        <taxon>Fungi</taxon>
        <taxon>Dikarya</taxon>
        <taxon>Basidiomycota</taxon>
        <taxon>Agaricomycotina</taxon>
        <taxon>Agaricomycetes</taxon>
        <taxon>Phallomycetidae</taxon>
        <taxon>Geastrales</taxon>
        <taxon>Sphaerobolaceae</taxon>
        <taxon>Sphaerobolus</taxon>
    </lineage>
</organism>
<dbReference type="FunFam" id="1.10.10.10:FF:000024">
    <property type="entry name" value="U5 small nuclear ribonucleoprotein helicase"/>
    <property type="match status" value="1"/>
</dbReference>
<keyword evidence="4" id="KW-0067">ATP-binding</keyword>
<dbReference type="InterPro" id="IPR057842">
    <property type="entry name" value="WH_MER3"/>
</dbReference>
<evidence type="ECO:0000313" key="7">
    <source>
        <dbReference type="Proteomes" id="UP000054279"/>
    </source>
</evidence>
<reference evidence="6 7" key="1">
    <citation type="submission" date="2014-06" db="EMBL/GenBank/DDBJ databases">
        <title>Evolutionary Origins and Diversification of the Mycorrhizal Mutualists.</title>
        <authorList>
            <consortium name="DOE Joint Genome Institute"/>
            <consortium name="Mycorrhizal Genomics Consortium"/>
            <person name="Kohler A."/>
            <person name="Kuo A."/>
            <person name="Nagy L.G."/>
            <person name="Floudas D."/>
            <person name="Copeland A."/>
            <person name="Barry K.W."/>
            <person name="Cichocki N."/>
            <person name="Veneault-Fourrey C."/>
            <person name="LaButti K."/>
            <person name="Lindquist E.A."/>
            <person name="Lipzen A."/>
            <person name="Lundell T."/>
            <person name="Morin E."/>
            <person name="Murat C."/>
            <person name="Riley R."/>
            <person name="Ohm R."/>
            <person name="Sun H."/>
            <person name="Tunlid A."/>
            <person name="Henrissat B."/>
            <person name="Grigoriev I.V."/>
            <person name="Hibbett D.S."/>
            <person name="Martin F."/>
        </authorList>
    </citation>
    <scope>NUCLEOTIDE SEQUENCE [LARGE SCALE GENOMIC DNA]</scope>
    <source>
        <strain evidence="6 7">SS14</strain>
    </source>
</reference>
<gene>
    <name evidence="6" type="ORF">M422DRAFT_271165</name>
</gene>
<dbReference type="PANTHER" id="PTHR47961">
    <property type="entry name" value="DNA POLYMERASE THETA, PUTATIVE (AFU_ORTHOLOGUE AFUA_1G05260)-RELATED"/>
    <property type="match status" value="1"/>
</dbReference>
<dbReference type="PANTHER" id="PTHR47961:SF13">
    <property type="entry name" value="ACTIVATING SIGNAL COINTEGRATOR 1 COMPLEX SUBUNIT 3"/>
    <property type="match status" value="1"/>
</dbReference>
<dbReference type="EMBL" id="KN837329">
    <property type="protein sequence ID" value="KIJ27619.1"/>
    <property type="molecule type" value="Genomic_DNA"/>
</dbReference>
<dbReference type="InterPro" id="IPR036388">
    <property type="entry name" value="WH-like_DNA-bd_sf"/>
</dbReference>
<evidence type="ECO:0000256" key="2">
    <source>
        <dbReference type="ARBA" id="ARBA00022801"/>
    </source>
</evidence>
<dbReference type="Proteomes" id="UP000054279">
    <property type="component" value="Unassembled WGS sequence"/>
</dbReference>
<evidence type="ECO:0000256" key="1">
    <source>
        <dbReference type="ARBA" id="ARBA00022741"/>
    </source>
</evidence>
<dbReference type="GO" id="GO:0016787">
    <property type="term" value="F:hydrolase activity"/>
    <property type="evidence" value="ECO:0007669"/>
    <property type="project" value="UniProtKB-KW"/>
</dbReference>
<dbReference type="Gene3D" id="1.10.10.10">
    <property type="entry name" value="Winged helix-like DNA-binding domain superfamily/Winged helix DNA-binding domain"/>
    <property type="match status" value="1"/>
</dbReference>
<accession>A0A0C9U0U8</accession>
<dbReference type="GO" id="GO:0004386">
    <property type="term" value="F:helicase activity"/>
    <property type="evidence" value="ECO:0007669"/>
    <property type="project" value="UniProtKB-KW"/>
</dbReference>
<dbReference type="OrthoDB" id="3201040at2759"/>
<keyword evidence="2" id="KW-0378">Hydrolase</keyword>
<proteinExistence type="predicted"/>
<dbReference type="InterPro" id="IPR050474">
    <property type="entry name" value="Hel308_SKI2-like"/>
</dbReference>
<dbReference type="Pfam" id="PF00271">
    <property type="entry name" value="Helicase_C"/>
    <property type="match status" value="1"/>
</dbReference>
<keyword evidence="7" id="KW-1185">Reference proteome</keyword>
<dbReference type="PROSITE" id="PS51194">
    <property type="entry name" value="HELICASE_CTER"/>
    <property type="match status" value="1"/>
</dbReference>
<dbReference type="InterPro" id="IPR001650">
    <property type="entry name" value="Helicase_C-like"/>
</dbReference>
<name>A0A0C9U0U8_SPHS4</name>
<dbReference type="InterPro" id="IPR027417">
    <property type="entry name" value="P-loop_NTPase"/>
</dbReference>
<dbReference type="HOGENOM" id="CLU_135428_0_0_1"/>
<protein>
    <recommendedName>
        <fullName evidence="5">Helicase C-terminal domain-containing protein</fullName>
    </recommendedName>
</protein>
<feature type="domain" description="Helicase C-terminal" evidence="5">
    <location>
        <begin position="1"/>
        <end position="132"/>
    </location>
</feature>
<evidence type="ECO:0000259" key="5">
    <source>
        <dbReference type="PROSITE" id="PS51194"/>
    </source>
</evidence>
<sequence length="179" mass="19858">MKELFNDGFGIHHAGMLRLDRNMMERMFEAKAIKVLCCTTTLVWGVNLPAHAVIIKGTQLYDSSRGASVDLSVLDVLQMFGRAGRPGMETSGVGYICTTEDKLTHYLDAVMAQHPIESKFVAGMVDSLNAEVSLGTVANIKEAITWIGYTYLFVRMRRNPVIYGMTHDEPADDPQLSNK</sequence>